<sequence length="202" mass="22009">MCVKAYDKYTCGTHSFSRLIRCDTAKLKGRVPDAENVCETVRTVLVSIKIPCPNPTCAAAMVTTLKSGGNAHTLRSSGGICSGSTASVVKNADVVKMLRDAVSRHPAASSQSYLLCAYPLHFCSCILSQCHLPHGDVHIQPRYSIHKTVKEPKIPVLFLRSAILEVVLRYSVGVRLGIVDVESQKFGMRLEIVNVEAHTVLM</sequence>
<dbReference type="AlphaFoldDB" id="A0A4P7NV37"/>
<dbReference type="EMBL" id="CP034210">
    <property type="protein sequence ID" value="QBZ66371.1"/>
    <property type="molecule type" value="Genomic_DNA"/>
</dbReference>
<protein>
    <submittedName>
        <fullName evidence="1">Uncharacterized protein</fullName>
    </submittedName>
</protein>
<proteinExistence type="predicted"/>
<name>A0A4P7NV37_PYROR</name>
<evidence type="ECO:0000313" key="2">
    <source>
        <dbReference type="Proteomes" id="UP000294847"/>
    </source>
</evidence>
<dbReference type="Proteomes" id="UP000294847">
    <property type="component" value="Chromosome 7"/>
</dbReference>
<reference evidence="1 2" key="1">
    <citation type="journal article" date="2019" name="Mol. Biol. Evol.">
        <title>Blast fungal genomes show frequent chromosomal changes, gene gains and losses, and effector gene turnover.</title>
        <authorList>
            <person name="Gomez Luciano L.B."/>
            <person name="Jason Tsai I."/>
            <person name="Chuma I."/>
            <person name="Tosa Y."/>
            <person name="Chen Y.H."/>
            <person name="Li J.Y."/>
            <person name="Li M.Y."/>
            <person name="Jade Lu M.Y."/>
            <person name="Nakayashiki H."/>
            <person name="Li W.H."/>
        </authorList>
    </citation>
    <scope>NUCLEOTIDE SEQUENCE [LARGE SCALE GENOMIC DNA]</scope>
    <source>
        <strain evidence="1">MZ5-1-6</strain>
    </source>
</reference>
<evidence type="ECO:0000313" key="1">
    <source>
        <dbReference type="EMBL" id="QBZ66371.1"/>
    </source>
</evidence>
<accession>A0A4P7NV37</accession>
<organism evidence="1 2">
    <name type="scientific">Pyricularia oryzae</name>
    <name type="common">Rice blast fungus</name>
    <name type="synonym">Magnaporthe oryzae</name>
    <dbReference type="NCBI Taxonomy" id="318829"/>
    <lineage>
        <taxon>Eukaryota</taxon>
        <taxon>Fungi</taxon>
        <taxon>Dikarya</taxon>
        <taxon>Ascomycota</taxon>
        <taxon>Pezizomycotina</taxon>
        <taxon>Sordariomycetes</taxon>
        <taxon>Sordariomycetidae</taxon>
        <taxon>Magnaporthales</taxon>
        <taxon>Pyriculariaceae</taxon>
        <taxon>Pyricularia</taxon>
    </lineage>
</organism>
<gene>
    <name evidence="1" type="ORF">PoMZ_13346</name>
</gene>